<dbReference type="EMBL" id="CABWKZ010000023">
    <property type="protein sequence ID" value="VXA56730.1"/>
    <property type="molecule type" value="Genomic_DNA"/>
</dbReference>
<evidence type="ECO:0000313" key="3">
    <source>
        <dbReference type="EMBL" id="VXA56730.1"/>
    </source>
</evidence>
<accession>A0A653K742</accession>
<sequence length="150" mass="16907">MQLNKFTDYALRILMYVARPSDVPYTIADIAQDLHVSQNHLVKVVHFMGKQQWIVTIRGKGGGLYLNPEAKKLKLGEIVRILQGNHQIVECNTPPCVLRSHCGLKGILDQALECFYQSLDQYTLGEVVQQGIIPSSTRSNIDFLELIQKA</sequence>
<dbReference type="Proteomes" id="UP000233553">
    <property type="component" value="Unassembled WGS sequence"/>
</dbReference>
<name>A0A2N0WJS7_9GAMM</name>
<dbReference type="GO" id="GO:0005829">
    <property type="term" value="C:cytosol"/>
    <property type="evidence" value="ECO:0007669"/>
    <property type="project" value="TreeGrafter"/>
</dbReference>
<accession>A0A2N0WJS7</accession>
<reference evidence="2 4" key="1">
    <citation type="submission" date="2017-12" db="EMBL/GenBank/DDBJ databases">
        <title>Draft Genome sequences of multiple microbial strains isolated from spacecraft associated surfaces.</title>
        <authorList>
            <person name="Seuylemezian A."/>
            <person name="Vaishampayan P."/>
            <person name="Venkateswaran K."/>
        </authorList>
    </citation>
    <scope>NUCLEOTIDE SEQUENCE [LARGE SCALE GENOMIC DNA]</scope>
    <source>
        <strain evidence="2 4">2P01AA</strain>
    </source>
</reference>
<keyword evidence="1" id="KW-0238">DNA-binding</keyword>
<dbReference type="InterPro" id="IPR036390">
    <property type="entry name" value="WH_DNA-bd_sf"/>
</dbReference>
<evidence type="ECO:0000313" key="2">
    <source>
        <dbReference type="EMBL" id="PKF36668.1"/>
    </source>
</evidence>
<dbReference type="GO" id="GO:0003677">
    <property type="term" value="F:DNA binding"/>
    <property type="evidence" value="ECO:0007669"/>
    <property type="project" value="UniProtKB-KW"/>
</dbReference>
<protein>
    <submittedName>
        <fullName evidence="2 3">Transcriptional regulator</fullName>
    </submittedName>
</protein>
<dbReference type="PANTHER" id="PTHR33221:SF4">
    <property type="entry name" value="HTH-TYPE TRANSCRIPTIONAL REPRESSOR NSRR"/>
    <property type="match status" value="1"/>
</dbReference>
<dbReference type="PANTHER" id="PTHR33221">
    <property type="entry name" value="WINGED HELIX-TURN-HELIX TRANSCRIPTIONAL REGULATOR, RRF2 FAMILY"/>
    <property type="match status" value="1"/>
</dbReference>
<dbReference type="InterPro" id="IPR036388">
    <property type="entry name" value="WH-like_DNA-bd_sf"/>
</dbReference>
<dbReference type="AlphaFoldDB" id="A0A2N0WJS7"/>
<evidence type="ECO:0000313" key="4">
    <source>
        <dbReference type="Proteomes" id="UP000233553"/>
    </source>
</evidence>
<dbReference type="GO" id="GO:0003700">
    <property type="term" value="F:DNA-binding transcription factor activity"/>
    <property type="evidence" value="ECO:0007669"/>
    <property type="project" value="TreeGrafter"/>
</dbReference>
<dbReference type="SUPFAM" id="SSF46785">
    <property type="entry name" value="Winged helix' DNA-binding domain"/>
    <property type="match status" value="1"/>
</dbReference>
<dbReference type="EMBL" id="PISJ01000002">
    <property type="protein sequence ID" value="PKF36668.1"/>
    <property type="molecule type" value="Genomic_DNA"/>
</dbReference>
<reference evidence="3 5" key="2">
    <citation type="submission" date="2019-10" db="EMBL/GenBank/DDBJ databases">
        <authorList>
            <person name="Karimi E."/>
        </authorList>
    </citation>
    <scope>NUCLEOTIDE SEQUENCE [LARGE SCALE GENOMIC DNA]</scope>
    <source>
        <strain evidence="3">Acinetobacter sp. 8BE</strain>
    </source>
</reference>
<dbReference type="Proteomes" id="UP000430404">
    <property type="component" value="Unassembled WGS sequence"/>
</dbReference>
<dbReference type="NCBIfam" id="TIGR00738">
    <property type="entry name" value="rrf2_super"/>
    <property type="match status" value="1"/>
</dbReference>
<dbReference type="Pfam" id="PF02082">
    <property type="entry name" value="Rrf2"/>
    <property type="match status" value="1"/>
</dbReference>
<dbReference type="InterPro" id="IPR000944">
    <property type="entry name" value="Tscrpt_reg_Rrf2"/>
</dbReference>
<dbReference type="RefSeq" id="WP_101235355.1">
    <property type="nucleotide sequence ID" value="NZ_LR732744.1"/>
</dbReference>
<evidence type="ECO:0000313" key="5">
    <source>
        <dbReference type="Proteomes" id="UP000430404"/>
    </source>
</evidence>
<gene>
    <name evidence="3" type="ORF">ACI8B_30198</name>
    <name evidence="2" type="ORF">CW311_00790</name>
</gene>
<evidence type="ECO:0000256" key="1">
    <source>
        <dbReference type="ARBA" id="ARBA00023125"/>
    </source>
</evidence>
<organism evidence="2 4">
    <name type="scientific">Acinetobacter proteolyticus</name>
    <dbReference type="NCBI Taxonomy" id="1776741"/>
    <lineage>
        <taxon>Bacteria</taxon>
        <taxon>Pseudomonadati</taxon>
        <taxon>Pseudomonadota</taxon>
        <taxon>Gammaproteobacteria</taxon>
        <taxon>Moraxellales</taxon>
        <taxon>Moraxellaceae</taxon>
        <taxon>Acinetobacter</taxon>
    </lineage>
</organism>
<proteinExistence type="predicted"/>
<dbReference type="Gene3D" id="1.10.10.10">
    <property type="entry name" value="Winged helix-like DNA-binding domain superfamily/Winged helix DNA-binding domain"/>
    <property type="match status" value="1"/>
</dbReference>
<dbReference type="PROSITE" id="PS51197">
    <property type="entry name" value="HTH_RRF2_2"/>
    <property type="match status" value="1"/>
</dbReference>